<proteinExistence type="predicted"/>
<organism evidence="3 4">
    <name type="scientific">Lithospermum erythrorhizon</name>
    <name type="common">Purple gromwell</name>
    <name type="synonym">Lithospermum officinale var. erythrorhizon</name>
    <dbReference type="NCBI Taxonomy" id="34254"/>
    <lineage>
        <taxon>Eukaryota</taxon>
        <taxon>Viridiplantae</taxon>
        <taxon>Streptophyta</taxon>
        <taxon>Embryophyta</taxon>
        <taxon>Tracheophyta</taxon>
        <taxon>Spermatophyta</taxon>
        <taxon>Magnoliopsida</taxon>
        <taxon>eudicotyledons</taxon>
        <taxon>Gunneridae</taxon>
        <taxon>Pentapetalae</taxon>
        <taxon>asterids</taxon>
        <taxon>lamiids</taxon>
        <taxon>Boraginales</taxon>
        <taxon>Boraginaceae</taxon>
        <taxon>Boraginoideae</taxon>
        <taxon>Lithospermeae</taxon>
        <taxon>Lithospermum</taxon>
    </lineage>
</organism>
<name>A0AAV3QHK9_LITER</name>
<feature type="compositionally biased region" description="Polar residues" evidence="1">
    <location>
        <begin position="406"/>
        <end position="418"/>
    </location>
</feature>
<feature type="compositionally biased region" description="Basic and acidic residues" evidence="1">
    <location>
        <begin position="811"/>
        <end position="824"/>
    </location>
</feature>
<evidence type="ECO:0000313" key="4">
    <source>
        <dbReference type="Proteomes" id="UP001454036"/>
    </source>
</evidence>
<dbReference type="Proteomes" id="UP001454036">
    <property type="component" value="Unassembled WGS sequence"/>
</dbReference>
<evidence type="ECO:0000256" key="1">
    <source>
        <dbReference type="SAM" id="MobiDB-lite"/>
    </source>
</evidence>
<feature type="compositionally biased region" description="Basic and acidic residues" evidence="1">
    <location>
        <begin position="647"/>
        <end position="667"/>
    </location>
</feature>
<feature type="compositionally biased region" description="Basic and acidic residues" evidence="1">
    <location>
        <begin position="536"/>
        <end position="546"/>
    </location>
</feature>
<feature type="region of interest" description="Disordered" evidence="1">
    <location>
        <begin position="597"/>
        <end position="669"/>
    </location>
</feature>
<feature type="region of interest" description="Disordered" evidence="1">
    <location>
        <begin position="885"/>
        <end position="919"/>
    </location>
</feature>
<dbReference type="GO" id="GO:0005516">
    <property type="term" value="F:calmodulin binding"/>
    <property type="evidence" value="ECO:0007669"/>
    <property type="project" value="InterPro"/>
</dbReference>
<dbReference type="EMBL" id="BAABME010021550">
    <property type="protein sequence ID" value="GAA0163579.1"/>
    <property type="molecule type" value="Genomic_DNA"/>
</dbReference>
<feature type="region of interest" description="Disordered" evidence="1">
    <location>
        <begin position="406"/>
        <end position="441"/>
    </location>
</feature>
<feature type="compositionally biased region" description="Polar residues" evidence="1">
    <location>
        <begin position="492"/>
        <end position="508"/>
    </location>
</feature>
<feature type="compositionally biased region" description="Polar residues" evidence="1">
    <location>
        <begin position="59"/>
        <end position="73"/>
    </location>
</feature>
<feature type="region of interest" description="Disordered" evidence="1">
    <location>
        <begin position="215"/>
        <end position="235"/>
    </location>
</feature>
<accession>A0AAV3QHK9</accession>
<feature type="region of interest" description="Disordered" evidence="1">
    <location>
        <begin position="763"/>
        <end position="845"/>
    </location>
</feature>
<feature type="domain" description="Calmodulin-binding" evidence="2">
    <location>
        <begin position="1036"/>
        <end position="1150"/>
    </location>
</feature>
<gene>
    <name evidence="3" type="ORF">LIER_39622</name>
</gene>
<feature type="compositionally biased region" description="Low complexity" evidence="1">
    <location>
        <begin position="600"/>
        <end position="616"/>
    </location>
</feature>
<keyword evidence="4" id="KW-1185">Reference proteome</keyword>
<feature type="compositionally biased region" description="Basic and acidic residues" evidence="1">
    <location>
        <begin position="620"/>
        <end position="640"/>
    </location>
</feature>
<dbReference type="SMART" id="SM01054">
    <property type="entry name" value="CaM_binding"/>
    <property type="match status" value="2"/>
</dbReference>
<feature type="compositionally biased region" description="Polar residues" evidence="1">
    <location>
        <begin position="109"/>
        <end position="148"/>
    </location>
</feature>
<feature type="compositionally biased region" description="Polar residues" evidence="1">
    <location>
        <begin position="80"/>
        <end position="100"/>
    </location>
</feature>
<feature type="compositionally biased region" description="Basic and acidic residues" evidence="1">
    <location>
        <begin position="763"/>
        <end position="802"/>
    </location>
</feature>
<dbReference type="InterPro" id="IPR012417">
    <property type="entry name" value="CaM-bd_dom_pln"/>
</dbReference>
<dbReference type="InterPro" id="IPR044681">
    <property type="entry name" value="PICBP-like"/>
</dbReference>
<protein>
    <recommendedName>
        <fullName evidence="2">Calmodulin-binding domain-containing protein</fullName>
    </recommendedName>
</protein>
<feature type="region of interest" description="Disordered" evidence="1">
    <location>
        <begin position="1"/>
        <end position="34"/>
    </location>
</feature>
<comment type="caution">
    <text evidence="3">The sequence shown here is derived from an EMBL/GenBank/DDBJ whole genome shotgun (WGS) entry which is preliminary data.</text>
</comment>
<dbReference type="PANTHER" id="PTHR33923">
    <property type="entry name" value="CALMODULIN-BINDING PROTEIN-RELATED"/>
    <property type="match status" value="1"/>
</dbReference>
<feature type="compositionally biased region" description="Basic and acidic residues" evidence="1">
    <location>
        <begin position="555"/>
        <end position="566"/>
    </location>
</feature>
<feature type="region of interest" description="Disordered" evidence="1">
    <location>
        <begin position="1010"/>
        <end position="1036"/>
    </location>
</feature>
<sequence>MNQQGGSEIDEATSVESSSNGSSTLPNSNQTARIQKMLKTYGVSGSFRRRTKSRTIQRNLVSSKGTATPQYSLSVEGRDNSPNYLKATSSFEGKKTNAQASSRSSLSLYDNSEQCSSHISTPKSVSPKSSLARTPSMRSVRIQLNRTSLKPKRASFKSSQNSQDSNVDRATCSSIFKDKKFPEQLELGSNEMAAEQKSTMKACPYQHCSLHGHNKNAAPAPRQFTSKKQRSLKPQTNMKPETMFASVANISGDKKQELFKLTSNLESSSLDKGVHGAVLTPGKKEKDVSFSIEIHAKIKAQFSSKTDEETGHSAASELTLVESSCLLESQDSLKEMINALIKSLSDLKEKSVGCRCKSEVHEERSFQSAPESSEVGDIAESNIAHEEHEITTHDQNEVSYVVNSTDLPVSPDAQANQTKFDDVSEKHNSSTSFENSDIGLPEQSEISKVQDHYSTEPLDTSAGENTNNTLEAALTLDRDFEDNKSIQVEYPESSSNHDGNQATLGGGKNTSMWQLIHQRMISSLASDVETRLPQIENEKNQVEHANKSPAVRASTDTERQEDKDNQSDGTVNQDIELRKVLAIKLVREAIEKILLPEVPDQSSDDQSTTSEATSEQDLSEQIHAEENLKESKSETDDTKEPGSCVVSKDENQQVKTLKKLEDKSEKKGPKHWSNLKKWIILQRFVKALEKVKQFNPRGPRYLQLEPKPEGEKVALRPQTVEEKKNAEEWMLDYALRQAISQLAPTQKKKVSLLVKAFETVVPPHEDSDIHSTISKLKETDDKSTNREEKHENSLPEGNDTKQENVTSPLTDQERDLSTENEETKSMVAGSQILNYPGSDPSDRINTAPQELIQEGKSHQEIYKVGVPSVEASAASVDLLTSSSEATVQEGDHEVNDGESLLPQGPSPVESNSNDNEEEKKDHIKMWHMVYQHVVASIVEKVGAGLLDGTDDEDLEDATELPKFLTTDQYGELETYETVPRSGFSRSEAVKLVQDAVDEILLPEIQDDLSETQSVTSDTVTDQDLSDKSQLGKSTVDGTSIQVQKGEILKQNISNPPKMNWSKVKKLMLLKKSIRALEKARNPKSLIQNIMQSKADPQPDTVDLRRQMMDEKKKAEQWMLDYAVRNIVHTLTPARKRRVSMLVEAFEAVVPLPEI</sequence>
<feature type="domain" description="Calmodulin-binding" evidence="2">
    <location>
        <begin position="648"/>
        <end position="762"/>
    </location>
</feature>
<feature type="compositionally biased region" description="Basic and acidic residues" evidence="1">
    <location>
        <begin position="419"/>
        <end position="428"/>
    </location>
</feature>
<feature type="region of interest" description="Disordered" evidence="1">
    <location>
        <begin position="536"/>
        <end position="570"/>
    </location>
</feature>
<dbReference type="PANTHER" id="PTHR33923:SF3">
    <property type="entry name" value="CALMODULIN BINDING PROTEIN PICBP"/>
    <property type="match status" value="1"/>
</dbReference>
<evidence type="ECO:0000313" key="3">
    <source>
        <dbReference type="EMBL" id="GAA0163579.1"/>
    </source>
</evidence>
<reference evidence="3 4" key="1">
    <citation type="submission" date="2024-01" db="EMBL/GenBank/DDBJ databases">
        <title>The complete chloroplast genome sequence of Lithospermum erythrorhizon: insights into the phylogenetic relationship among Boraginaceae species and the maternal lineages of purple gromwells.</title>
        <authorList>
            <person name="Okada T."/>
            <person name="Watanabe K."/>
        </authorList>
    </citation>
    <scope>NUCLEOTIDE SEQUENCE [LARGE SCALE GENOMIC DNA]</scope>
</reference>
<feature type="compositionally biased region" description="Low complexity" evidence="1">
    <location>
        <begin position="14"/>
        <end position="29"/>
    </location>
</feature>
<dbReference type="AlphaFoldDB" id="A0AAV3QHK9"/>
<feature type="region of interest" description="Disordered" evidence="1">
    <location>
        <begin position="59"/>
        <end position="169"/>
    </location>
</feature>
<dbReference type="Pfam" id="PF07839">
    <property type="entry name" value="CaM_binding"/>
    <property type="match status" value="2"/>
</dbReference>
<evidence type="ECO:0000259" key="2">
    <source>
        <dbReference type="SMART" id="SM01054"/>
    </source>
</evidence>
<feature type="compositionally biased region" description="Polar residues" evidence="1">
    <location>
        <begin position="156"/>
        <end position="165"/>
    </location>
</feature>
<feature type="region of interest" description="Disordered" evidence="1">
    <location>
        <begin position="489"/>
        <end position="508"/>
    </location>
</feature>